<evidence type="ECO:0000256" key="1">
    <source>
        <dbReference type="ARBA" id="ARBA00004496"/>
    </source>
</evidence>
<evidence type="ECO:0000256" key="6">
    <source>
        <dbReference type="PROSITE-ProRule" id="PRU00169"/>
    </source>
</evidence>
<accession>A0A1D2YWE7</accession>
<dbReference type="SUPFAM" id="SSF52172">
    <property type="entry name" value="CheY-like"/>
    <property type="match status" value="1"/>
</dbReference>
<dbReference type="PROSITE" id="PS50043">
    <property type="entry name" value="HTH_LUXR_2"/>
    <property type="match status" value="1"/>
</dbReference>
<feature type="domain" description="Response regulatory" evidence="8">
    <location>
        <begin position="5"/>
        <end position="122"/>
    </location>
</feature>
<dbReference type="SMART" id="SM00448">
    <property type="entry name" value="REC"/>
    <property type="match status" value="1"/>
</dbReference>
<evidence type="ECO:0000313" key="9">
    <source>
        <dbReference type="EMBL" id="OEG00022.1"/>
    </source>
</evidence>
<dbReference type="Pfam" id="PF00072">
    <property type="entry name" value="Response_reg"/>
    <property type="match status" value="1"/>
</dbReference>
<dbReference type="OrthoDB" id="9780153at2"/>
<dbReference type="GO" id="GO:0006355">
    <property type="term" value="P:regulation of DNA-templated transcription"/>
    <property type="evidence" value="ECO:0007669"/>
    <property type="project" value="InterPro"/>
</dbReference>
<dbReference type="GO" id="GO:0003677">
    <property type="term" value="F:DNA binding"/>
    <property type="evidence" value="ECO:0007669"/>
    <property type="project" value="UniProtKB-KW"/>
</dbReference>
<dbReference type="PANTHER" id="PTHR43214">
    <property type="entry name" value="TWO-COMPONENT RESPONSE REGULATOR"/>
    <property type="match status" value="1"/>
</dbReference>
<keyword evidence="5" id="KW-0804">Transcription</keyword>
<dbReference type="Pfam" id="PF00196">
    <property type="entry name" value="GerE"/>
    <property type="match status" value="1"/>
</dbReference>
<dbReference type="Proteomes" id="UP000243739">
    <property type="component" value="Unassembled WGS sequence"/>
</dbReference>
<reference evidence="9 10" key="1">
    <citation type="submission" date="2016-09" db="EMBL/GenBank/DDBJ databases">
        <title>Draft genome sequence for the type strain of Vulcanibacillus modesticaldus BR, a strictly anaerobic, moderately thermophilic, and nitrate-reducing bacterium from deep sea-hydrothermal vents of the Mid-Atlantic Ridge.</title>
        <authorList>
            <person name="Abin C.A."/>
            <person name="Hollibaugh J.T."/>
        </authorList>
    </citation>
    <scope>NUCLEOTIDE SEQUENCE [LARGE SCALE GENOMIC DNA]</scope>
    <source>
        <strain evidence="9 10">BR</strain>
    </source>
</reference>
<evidence type="ECO:0000256" key="2">
    <source>
        <dbReference type="ARBA" id="ARBA00022553"/>
    </source>
</evidence>
<proteinExistence type="predicted"/>
<dbReference type="InterPro" id="IPR058245">
    <property type="entry name" value="NreC/VraR/RcsB-like_REC"/>
</dbReference>
<evidence type="ECO:0000256" key="3">
    <source>
        <dbReference type="ARBA" id="ARBA00023015"/>
    </source>
</evidence>
<dbReference type="SMART" id="SM00421">
    <property type="entry name" value="HTH_LUXR"/>
    <property type="match status" value="1"/>
</dbReference>
<keyword evidence="10" id="KW-1185">Reference proteome</keyword>
<evidence type="ECO:0000259" key="7">
    <source>
        <dbReference type="PROSITE" id="PS50043"/>
    </source>
</evidence>
<dbReference type="AlphaFoldDB" id="A0A1D2YWE7"/>
<feature type="domain" description="HTH luxR-type" evidence="7">
    <location>
        <begin position="148"/>
        <end position="213"/>
    </location>
</feature>
<dbReference type="InterPro" id="IPR016032">
    <property type="entry name" value="Sig_transdc_resp-reg_C-effctor"/>
</dbReference>
<dbReference type="Gene3D" id="3.40.50.2300">
    <property type="match status" value="1"/>
</dbReference>
<dbReference type="GO" id="GO:0005737">
    <property type="term" value="C:cytoplasm"/>
    <property type="evidence" value="ECO:0007669"/>
    <property type="project" value="UniProtKB-SubCell"/>
</dbReference>
<keyword evidence="2 6" id="KW-0597">Phosphoprotein</keyword>
<keyword evidence="3" id="KW-0805">Transcription regulation</keyword>
<dbReference type="InterPro" id="IPR001789">
    <property type="entry name" value="Sig_transdc_resp-reg_receiver"/>
</dbReference>
<evidence type="ECO:0000259" key="8">
    <source>
        <dbReference type="PROSITE" id="PS50110"/>
    </source>
</evidence>
<evidence type="ECO:0000313" key="10">
    <source>
        <dbReference type="Proteomes" id="UP000243739"/>
    </source>
</evidence>
<name>A0A1D2YWE7_9BACI</name>
<dbReference type="STRING" id="337097.BHF71_06575"/>
<dbReference type="EMBL" id="MIJF01000009">
    <property type="protein sequence ID" value="OEG00022.1"/>
    <property type="molecule type" value="Genomic_DNA"/>
</dbReference>
<dbReference type="CDD" id="cd17535">
    <property type="entry name" value="REC_NarL-like"/>
    <property type="match status" value="1"/>
</dbReference>
<dbReference type="InterPro" id="IPR039420">
    <property type="entry name" value="WalR-like"/>
</dbReference>
<dbReference type="InterPro" id="IPR000792">
    <property type="entry name" value="Tscrpt_reg_LuxR_C"/>
</dbReference>
<evidence type="ECO:0000256" key="4">
    <source>
        <dbReference type="ARBA" id="ARBA00023125"/>
    </source>
</evidence>
<dbReference type="GO" id="GO:0000160">
    <property type="term" value="P:phosphorelay signal transduction system"/>
    <property type="evidence" value="ECO:0007669"/>
    <property type="project" value="InterPro"/>
</dbReference>
<gene>
    <name evidence="9" type="ORF">BHF71_06575</name>
</gene>
<protein>
    <submittedName>
        <fullName evidence="9">DNA-binding response regulator</fullName>
    </submittedName>
</protein>
<comment type="subcellular location">
    <subcellularLocation>
        <location evidence="1">Cytoplasm</location>
    </subcellularLocation>
</comment>
<dbReference type="InterPro" id="IPR011006">
    <property type="entry name" value="CheY-like_superfamily"/>
</dbReference>
<dbReference type="PANTHER" id="PTHR43214:SF24">
    <property type="entry name" value="TRANSCRIPTIONAL REGULATORY PROTEIN NARL-RELATED"/>
    <property type="match status" value="1"/>
</dbReference>
<feature type="modified residue" description="4-aspartylphosphate" evidence="6">
    <location>
        <position position="56"/>
    </location>
</feature>
<dbReference type="RefSeq" id="WP_069656080.1">
    <property type="nucleotide sequence ID" value="NZ_MIJF01000009.1"/>
</dbReference>
<dbReference type="PRINTS" id="PR00038">
    <property type="entry name" value="HTHLUXR"/>
</dbReference>
<comment type="caution">
    <text evidence="9">The sequence shown here is derived from an EMBL/GenBank/DDBJ whole genome shotgun (WGS) entry which is preliminary data.</text>
</comment>
<evidence type="ECO:0000256" key="5">
    <source>
        <dbReference type="ARBA" id="ARBA00023163"/>
    </source>
</evidence>
<organism evidence="9 10">
    <name type="scientific">Vulcanibacillus modesticaldus</name>
    <dbReference type="NCBI Taxonomy" id="337097"/>
    <lineage>
        <taxon>Bacteria</taxon>
        <taxon>Bacillati</taxon>
        <taxon>Bacillota</taxon>
        <taxon>Bacilli</taxon>
        <taxon>Bacillales</taxon>
        <taxon>Bacillaceae</taxon>
        <taxon>Vulcanibacillus</taxon>
    </lineage>
</organism>
<keyword evidence="4 9" id="KW-0238">DNA-binding</keyword>
<sequence length="219" mass="24337">MTSIRILLVDDHTVVRSGLKMLLNAQPDMVVVGEAADGNEGIAKALDLNLDVILMDLSMPRGRDGFSSTAELKKVLPNINVLILTMHDDDEYLFRALKAGASGYILKSAPGEELINAIRTVFKGEAYLYPTATKRLIEGYLNFAEKGEEDSIDLLSPREKEILSYVAMGYSNKEIADRLIISVKTVESHKAKIMEKLQFTSRPELVKYAIKKGLIDFDD</sequence>
<dbReference type="PROSITE" id="PS50110">
    <property type="entry name" value="RESPONSE_REGULATORY"/>
    <property type="match status" value="1"/>
</dbReference>
<dbReference type="CDD" id="cd06170">
    <property type="entry name" value="LuxR_C_like"/>
    <property type="match status" value="1"/>
</dbReference>
<dbReference type="SUPFAM" id="SSF46894">
    <property type="entry name" value="C-terminal effector domain of the bipartite response regulators"/>
    <property type="match status" value="1"/>
</dbReference>